<proteinExistence type="inferred from homology"/>
<evidence type="ECO:0000313" key="10">
    <source>
        <dbReference type="Ensembl" id="ENSNGAP00000004872.1"/>
    </source>
</evidence>
<dbReference type="GO" id="GO:0005829">
    <property type="term" value="C:cytosol"/>
    <property type="evidence" value="ECO:0007669"/>
    <property type="project" value="TreeGrafter"/>
</dbReference>
<dbReference type="PANTHER" id="PTHR10997">
    <property type="entry name" value="IMPORTIN-7, 8, 11"/>
    <property type="match status" value="1"/>
</dbReference>
<evidence type="ECO:0000256" key="7">
    <source>
        <dbReference type="ARBA" id="ARBA00023242"/>
    </source>
</evidence>
<evidence type="ECO:0000256" key="2">
    <source>
        <dbReference type="ARBA" id="ARBA00004496"/>
    </source>
</evidence>
<dbReference type="InterPro" id="IPR001494">
    <property type="entry name" value="Importin-beta_N"/>
</dbReference>
<organism evidence="10 11">
    <name type="scientific">Nannospalax galili</name>
    <name type="common">Northern Israeli blind subterranean mole rat</name>
    <name type="synonym">Spalax galili</name>
    <dbReference type="NCBI Taxonomy" id="1026970"/>
    <lineage>
        <taxon>Eukaryota</taxon>
        <taxon>Metazoa</taxon>
        <taxon>Chordata</taxon>
        <taxon>Craniata</taxon>
        <taxon>Vertebrata</taxon>
        <taxon>Euteleostomi</taxon>
        <taxon>Mammalia</taxon>
        <taxon>Eutheria</taxon>
        <taxon>Euarchontoglires</taxon>
        <taxon>Glires</taxon>
        <taxon>Rodentia</taxon>
        <taxon>Myomorpha</taxon>
        <taxon>Muroidea</taxon>
        <taxon>Spalacidae</taxon>
        <taxon>Spalacinae</taxon>
        <taxon>Nannospalax</taxon>
    </lineage>
</organism>
<name>A0A8C6QL30_NANGA</name>
<gene>
    <name evidence="10" type="primary">Ipo7</name>
</gene>
<feature type="compositionally biased region" description="Acidic residues" evidence="8">
    <location>
        <begin position="842"/>
        <end position="868"/>
    </location>
</feature>
<evidence type="ECO:0000256" key="6">
    <source>
        <dbReference type="ARBA" id="ARBA00022927"/>
    </source>
</evidence>
<sequence>MDPNTIIEALRGTMDPGLREAAERQLNEAHKSLNFVSTLLQITMSEQLDLPVRQAGVIYLKNMITQYWPDREATPGDISPYTIPEEDRHCIRENIVEAIIHSPELIRVQLTTCIHHIIKHDYPSRWTAIVDKIGFYLQSDNSACWLGILLCLYQLVKNYEYKKPEERSPLVAAMQHFLPVLKDRFIQLLSDQSDQSVLIQKQIFKIFYALVQVFLSAPVLCNRLSDPLELELQTVVSCYVGETLQVEEDDRPELPWWKCKKWALHILARLFERYGSPGNVSKEYNEFAEVFLKAFAVGVQQVLLKVLYQYKEKQYMAPRVLQQTLNYINQGVSHALTWKNLKPHIQGIIQDVIFPLMCYTDADEELWQEDPYEYIRMNLMSFCVFQDLLALHMIGSLAEILLKKKIYKDQMEYMLQNHVFPLFSSELGYMRARACWVLHYFCEVKFKSDQNLQTALELTRRCLIDDREMPVKVEAAIALQVLISNQEKAKEYITPFIRPVMQALLHIIRETENDDLTNVIQKMICEYSEEVTPIAVEMTQHLAMTFNQVIQTGPDEEGSDDKAVTAMGILNTIDTLLSVVEDHKEITQQLEGICLQVIGTVLQQHVLEFYEEIFSLAHSLTCQQVSPQMWQLLPLVFEVFQQDGFDYFTDMMPLLHNYVTVDTDTLLSDTKYLEMIYSMCKKVLTGVAGEDAECHAAKLLEVIILQCKGRGIDQCIPLFVEAALERLTREVKTSELRTMCLQVAIAALYYNPHLLLNTLENLRFPNNVEPVTNHFITQWLNDVDCFLGLHDRKMCVLGLCALIDMEQIPQVLNQVSGQILPAFILLFNGLKRAYACHAEHENDSDDDDEAEDDDETEELGSDEDDIDEDGQEYLEILAKQAGEDGEDEDWEEDDAEETALEGYSTIIDDEDNPVDEYQIFKAIFQTIQNRNPVWYQALTHGLNEEQRKQLQDIATLADQRRAAHESKMIEKHGGYKFSAPVVPSSFNFGGPAPGMN</sequence>
<evidence type="ECO:0000259" key="9">
    <source>
        <dbReference type="PROSITE" id="PS50166"/>
    </source>
</evidence>
<dbReference type="Gene3D" id="1.25.10.10">
    <property type="entry name" value="Leucine-rich Repeat Variant"/>
    <property type="match status" value="2"/>
</dbReference>
<feature type="domain" description="Importin N-terminal" evidence="9">
    <location>
        <begin position="22"/>
        <end position="101"/>
    </location>
</feature>
<dbReference type="PANTHER" id="PTHR10997:SF27">
    <property type="entry name" value="IMPORTIN-7"/>
    <property type="match status" value="1"/>
</dbReference>
<dbReference type="GO" id="GO:0031267">
    <property type="term" value="F:small GTPase binding"/>
    <property type="evidence" value="ECO:0007669"/>
    <property type="project" value="InterPro"/>
</dbReference>
<comment type="subcellular location">
    <subcellularLocation>
        <location evidence="2">Cytoplasm</location>
    </subcellularLocation>
    <subcellularLocation>
        <location evidence="1">Nucleus</location>
    </subcellularLocation>
</comment>
<dbReference type="InterPro" id="IPR016024">
    <property type="entry name" value="ARM-type_fold"/>
</dbReference>
<reference evidence="10" key="1">
    <citation type="submission" date="2025-08" db="UniProtKB">
        <authorList>
            <consortium name="Ensembl"/>
        </authorList>
    </citation>
    <scope>IDENTIFICATION</scope>
</reference>
<accession>A0A8C6QL30</accession>
<keyword evidence="7" id="KW-0539">Nucleus</keyword>
<dbReference type="Proteomes" id="UP000694381">
    <property type="component" value="Unassembled WGS sequence"/>
</dbReference>
<reference evidence="10" key="2">
    <citation type="submission" date="2025-09" db="UniProtKB">
        <authorList>
            <consortium name="Ensembl"/>
        </authorList>
    </citation>
    <scope>IDENTIFICATION</scope>
</reference>
<dbReference type="PROSITE" id="PS50166">
    <property type="entry name" value="IMPORTIN_B_NT"/>
    <property type="match status" value="1"/>
</dbReference>
<evidence type="ECO:0000256" key="8">
    <source>
        <dbReference type="SAM" id="MobiDB-lite"/>
    </source>
</evidence>
<evidence type="ECO:0000256" key="4">
    <source>
        <dbReference type="ARBA" id="ARBA00022448"/>
    </source>
</evidence>
<dbReference type="FunFam" id="1.25.10.10:FF:000053">
    <property type="entry name" value="Importin 7"/>
    <property type="match status" value="2"/>
</dbReference>
<dbReference type="InterPro" id="IPR011989">
    <property type="entry name" value="ARM-like"/>
</dbReference>
<protein>
    <submittedName>
        <fullName evidence="10">Importin 7</fullName>
    </submittedName>
</protein>
<dbReference type="SUPFAM" id="SSF48371">
    <property type="entry name" value="ARM repeat"/>
    <property type="match status" value="1"/>
</dbReference>
<dbReference type="AlphaFoldDB" id="A0A8C6QL30"/>
<keyword evidence="4" id="KW-0813">Transport</keyword>
<keyword evidence="11" id="KW-1185">Reference proteome</keyword>
<keyword evidence="5" id="KW-0963">Cytoplasm</keyword>
<evidence type="ECO:0000256" key="5">
    <source>
        <dbReference type="ARBA" id="ARBA00022490"/>
    </source>
</evidence>
<comment type="similarity">
    <text evidence="3">Belongs to the importin beta family.</text>
</comment>
<dbReference type="Pfam" id="PF25758">
    <property type="entry name" value="TPR_IPO11"/>
    <property type="match status" value="1"/>
</dbReference>
<dbReference type="GeneTree" id="ENSGT00940000154666"/>
<dbReference type="Ensembl" id="ENSNGAT00000008165.1">
    <property type="protein sequence ID" value="ENSNGAP00000004872.1"/>
    <property type="gene ID" value="ENSNGAG00000006507.1"/>
</dbReference>
<keyword evidence="6" id="KW-0653">Protein transport</keyword>
<feature type="region of interest" description="Disordered" evidence="8">
    <location>
        <begin position="839"/>
        <end position="868"/>
    </location>
</feature>
<dbReference type="Pfam" id="PF03810">
    <property type="entry name" value="IBN_N"/>
    <property type="match status" value="1"/>
</dbReference>
<evidence type="ECO:0000256" key="3">
    <source>
        <dbReference type="ARBA" id="ARBA00007991"/>
    </source>
</evidence>
<evidence type="ECO:0000256" key="1">
    <source>
        <dbReference type="ARBA" id="ARBA00004123"/>
    </source>
</evidence>
<dbReference type="SMART" id="SM00913">
    <property type="entry name" value="IBN_N"/>
    <property type="match status" value="1"/>
</dbReference>
<evidence type="ECO:0000313" key="11">
    <source>
        <dbReference type="Proteomes" id="UP000694381"/>
    </source>
</evidence>
<dbReference type="InterPro" id="IPR058669">
    <property type="entry name" value="TPR_IPO7/11-like"/>
</dbReference>
<dbReference type="GO" id="GO:0005635">
    <property type="term" value="C:nuclear envelope"/>
    <property type="evidence" value="ECO:0007669"/>
    <property type="project" value="TreeGrafter"/>
</dbReference>
<dbReference type="GO" id="GO:0006606">
    <property type="term" value="P:protein import into nucleus"/>
    <property type="evidence" value="ECO:0007669"/>
    <property type="project" value="TreeGrafter"/>
</dbReference>